<evidence type="ECO:0000256" key="2">
    <source>
        <dbReference type="SAM" id="Phobius"/>
    </source>
</evidence>
<dbReference type="Proteomes" id="UP001524460">
    <property type="component" value="Unassembled WGS sequence"/>
</dbReference>
<feature type="compositionally biased region" description="Basic and acidic residues" evidence="1">
    <location>
        <begin position="1772"/>
        <end position="1781"/>
    </location>
</feature>
<evidence type="ECO:0000259" key="3">
    <source>
        <dbReference type="Pfam" id="PF07916"/>
    </source>
</evidence>
<feature type="transmembrane region" description="Helical" evidence="2">
    <location>
        <begin position="371"/>
        <end position="395"/>
    </location>
</feature>
<feature type="transmembrane region" description="Helical" evidence="2">
    <location>
        <begin position="36"/>
        <end position="53"/>
    </location>
</feature>
<evidence type="ECO:0000256" key="1">
    <source>
        <dbReference type="SAM" id="MobiDB-lite"/>
    </source>
</evidence>
<keyword evidence="2" id="KW-0472">Membrane</keyword>
<proteinExistence type="predicted"/>
<dbReference type="RefSeq" id="WP_255042293.1">
    <property type="nucleotide sequence ID" value="NZ_JANEYT010000018.1"/>
</dbReference>
<reference evidence="4 5" key="1">
    <citation type="submission" date="2022-07" db="EMBL/GenBank/DDBJ databases">
        <title>Photobacterium pectinilyticum sp. nov., a marine bacterium isolated from surface seawater of Qingdao offshore.</title>
        <authorList>
            <person name="Wang X."/>
        </authorList>
    </citation>
    <scope>NUCLEOTIDE SEQUENCE [LARGE SCALE GENOMIC DNA]</scope>
    <source>
        <strain evidence="4 5">ZSDE20</strain>
    </source>
</reference>
<feature type="transmembrane region" description="Helical" evidence="2">
    <location>
        <begin position="65"/>
        <end position="87"/>
    </location>
</feature>
<evidence type="ECO:0000313" key="5">
    <source>
        <dbReference type="Proteomes" id="UP001524460"/>
    </source>
</evidence>
<feature type="transmembrane region" description="Helical" evidence="2">
    <location>
        <begin position="6"/>
        <end position="24"/>
    </location>
</feature>
<comment type="caution">
    <text evidence="4">The sequence shown here is derived from an EMBL/GenBank/DDBJ whole genome shotgun (WGS) entry which is preliminary data.</text>
</comment>
<evidence type="ECO:0000313" key="4">
    <source>
        <dbReference type="EMBL" id="MCQ1058410.1"/>
    </source>
</evidence>
<sequence>MSDPIVLFTNGDMNFLAAILNGMAMMFDGGGGHNSIAYMGRIALMLNIFYSIWQGVFKNGMPNIVNILHSIFIYIIFFQALVPVGLYKDTEGYRSISGKLPIGLVYPASVVTRAMHSLSWDLKDSINSGVGVTDSPILQSGLTPLHALLEMRKVRLDGDFSKSGSIAGSVGSVTSGLTTALTHYQDQCITKYALLKDTDVPVDGPTKPNTIFEEATSSNDPLKTLHIAEAGWPFFTTLDNTEINTDCDSGFNIINTALEKKAKDTLLSRMSQLFGLGDSSHTSAELELQAANYLRAMDPMVGAEAVVQMTKNLFVQEVLYGACANAAVLDPSHVQACRGQFDAIQERRFSEAGKADSWREMALPMMTFIEGFVYMLMPVMFFVALIGGQAGFALVFKYMMALLWVALWPVCQVAVDVFLHVYFNIFTENIQTDAAGVGILSSSAFNSTWLQLESFVAFAGTAQAMVPALAMFILYAGVHAMQGLASAASSGGVAPPGTNSANQTAKIDSDNVRYGNQSSTYMRNGDGEHSFHRTGQVAMSTNAAQLNQQYSSSRAVQETLQNVNKEVAQANINAKSTFNDTVSKGFNVGDATAYKVAAANGATVAEGRMMAVNQMLQEKFGDQINIKDAISSGAIASFGGGVKVSTGDLLKFVKAEVGGALDGKAQSVVESVETFVNDKGFQDSVKAAESQMEEAKQTIQKTGSIDELFTKEDKHNTQWGKAVDAALAYQQASTVQAQITEATSNAQNQTIQVGSVANSFASNGSAGKYLTGVDNADAMRSKGFDILERESADRGAMFEDKAKALIASKNPMFEGMSETEVVEQLEGDYQEAMARVKSGGAVTQADFDAIRDAGASQHTIDAVKSTLFNESEGGEGNYVGKSSAQLTSELSGISEADLETAHKDWENWTPSQRTEFVNNYLQGMEQYFAQGSGSPTENQLRSAMTGSAWTAIGRQDYGDYGAFGEDGTLDNAILYGNAIQEGSEKVLDIFNENNFRGLSDDFNNELLMQAAEDGAEGLTKPNPHLDLGRYTGTQHQFQGDIAQAILDRGKDVTDKVDAVRTDSETAIENGQLLSKFRIHDGETILQQWENKSEDIKTLLANASRGALEAYQEEMESWKGVSTARLFGLGSRMEDVVESGHRALAEGEYGEGAFARISDAANELTAFGSLRLDGIRSLVEDRELSDQQLGGVASLIEGKVVSSEDQVKLAASLNNIELSDTDIENMKTAALEKKEFNGELSNGETLTKEQREQLATDIAAISAVNNAQGLIDTKLESLEEEGSGYSKSDIEKAKLMAELAMQNYDVSSEEAFRDSNAEFLADHEEQKGARTQSLEDAYTTKYGIERATDAGARMYAGDQMMAHVGEEHQKIWDEYLKDDSVRGTETFQSYLRRNGGNSGQLNQELIEAGFDAKERSSLQSFRRDVGVRPENMEWHRELAQEIRKNEGQFSIDMVDLESDQYLKSSLNELMNREFFAEKVSLDRIKDGIEVISDKKADLQSVRAAHFDKDNGFTLSREELHAVETSINGKAERLSGSLLYGTSAKKHLENASAKALEAGIIDRNQASNVSSANQLDKDTNHLLRRSDEETREFALTALNNAEANGGKLTDADKNVDALHHSYTSMGDTNKLFEMAMKPEASEGGLGDDVSQEDRVNAVKAMDQAHRYVTAESKFNALEGAASKLTEEQQTLFSQLRNGEVMDLNTKQIDEIKHALVDNGGDVNLVNDLHFTSAEISSSRKAIMSMSPDQQQMAATLIKDYSENGIKIGNPGDGLNDHSREFPNDSRLPTIKKND</sequence>
<dbReference type="EMBL" id="JANEYT010000018">
    <property type="protein sequence ID" value="MCQ1058410.1"/>
    <property type="molecule type" value="Genomic_DNA"/>
</dbReference>
<feature type="transmembrane region" description="Helical" evidence="2">
    <location>
        <begin position="401"/>
        <end position="423"/>
    </location>
</feature>
<gene>
    <name evidence="4" type="ORF">NHN17_10100</name>
</gene>
<keyword evidence="2" id="KW-0812">Transmembrane</keyword>
<feature type="domain" description="TraG N-terminal Proteobacteria" evidence="3">
    <location>
        <begin position="7"/>
        <end position="492"/>
    </location>
</feature>
<dbReference type="InterPro" id="IPR012931">
    <property type="entry name" value="TraG_N_Proteobacteria"/>
</dbReference>
<accession>A0ABT1N102</accession>
<organism evidence="4 5">
    <name type="scientific">Photobacterium pectinilyticum</name>
    <dbReference type="NCBI Taxonomy" id="2906793"/>
    <lineage>
        <taxon>Bacteria</taxon>
        <taxon>Pseudomonadati</taxon>
        <taxon>Pseudomonadota</taxon>
        <taxon>Gammaproteobacteria</taxon>
        <taxon>Vibrionales</taxon>
        <taxon>Vibrionaceae</taxon>
        <taxon>Photobacterium</taxon>
    </lineage>
</organism>
<feature type="region of interest" description="Disordered" evidence="1">
    <location>
        <begin position="1763"/>
        <end position="1792"/>
    </location>
</feature>
<dbReference type="Pfam" id="PF07916">
    <property type="entry name" value="TraG_N"/>
    <property type="match status" value="1"/>
</dbReference>
<keyword evidence="5" id="KW-1185">Reference proteome</keyword>
<keyword evidence="2" id="KW-1133">Transmembrane helix</keyword>
<name>A0ABT1N102_9GAMM</name>
<protein>
    <submittedName>
        <fullName evidence="4">Conjugal transfer protein TraG N-terminal domain-containing protein</fullName>
    </submittedName>
</protein>